<dbReference type="Pfam" id="PF10928">
    <property type="entry name" value="DUF2810"/>
    <property type="match status" value="1"/>
</dbReference>
<proteinExistence type="predicted"/>
<reference evidence="1 2" key="1">
    <citation type="submission" date="2018-12" db="EMBL/GenBank/DDBJ databases">
        <authorList>
            <consortium name="Pathogen Informatics"/>
        </authorList>
    </citation>
    <scope>NUCLEOTIDE SEQUENCE [LARGE SCALE GENOMIC DNA]</scope>
    <source>
        <strain evidence="1 2">NCTC6754</strain>
    </source>
</reference>
<dbReference type="AlphaFoldDB" id="A0A447TSQ0"/>
<dbReference type="Proteomes" id="UP000269208">
    <property type="component" value="Chromosome"/>
</dbReference>
<protein>
    <submittedName>
        <fullName evidence="1">Protein of uncharacterized function (DUF2810)</fullName>
    </submittedName>
</protein>
<evidence type="ECO:0000313" key="2">
    <source>
        <dbReference type="Proteomes" id="UP000269208"/>
    </source>
</evidence>
<organism evidence="1 2">
    <name type="scientific">Salmonella enterica I</name>
    <dbReference type="NCBI Taxonomy" id="59201"/>
    <lineage>
        <taxon>Bacteria</taxon>
        <taxon>Pseudomonadati</taxon>
        <taxon>Pseudomonadota</taxon>
        <taxon>Gammaproteobacteria</taxon>
        <taxon>Enterobacterales</taxon>
        <taxon>Enterobacteriaceae</taxon>
        <taxon>Salmonella</taxon>
    </lineage>
</organism>
<dbReference type="EMBL" id="LR134190">
    <property type="protein sequence ID" value="VEB52364.1"/>
    <property type="molecule type" value="Genomic_DNA"/>
</dbReference>
<sequence length="114" mass="13101">MGKLKKSVRGLIVVHPMTALGREMGLKEMTGFAKSEFLNLPHPRLSGHPLYGGCLESIGLYSEFFMELFTPLIYKFIFNGSPCFFRMKNSTIMPVCIYTMNFFHPLFLYPAEYD</sequence>
<accession>A0A447TSQ0</accession>
<gene>
    <name evidence="1" type="primary">SBOV37791_1</name>
    <name evidence="1" type="ORF">NCTC6754_02118</name>
</gene>
<evidence type="ECO:0000313" key="1">
    <source>
        <dbReference type="EMBL" id="VEB52364.1"/>
    </source>
</evidence>
<dbReference type="InterPro" id="IPR021230">
    <property type="entry name" value="DUF2810"/>
</dbReference>
<dbReference type="Gene3D" id="3.30.1370.150">
    <property type="entry name" value="Uncharacterised protein PF10928, DUF2810"/>
    <property type="match status" value="1"/>
</dbReference>
<name>A0A447TSQ0_SALET</name>